<sequence>MCSKHHQSLAKEWKNARQYCALHETQAVYQPCSEPLEVLHRDPRALDDIKQAWVHKARDGESFPREASQEVALPSSASDSSLG</sequence>
<evidence type="ECO:0000256" key="1">
    <source>
        <dbReference type="SAM" id="MobiDB-lite"/>
    </source>
</evidence>
<reference evidence="2 3" key="1">
    <citation type="submission" date="2020-06" db="EMBL/GenBank/DDBJ databases">
        <title>Transcriptomic and genomic resources for Thalictrum thalictroides and T. hernandezii: Facilitating candidate gene discovery in an emerging model plant lineage.</title>
        <authorList>
            <person name="Arias T."/>
            <person name="Riano-Pachon D.M."/>
            <person name="Di Stilio V.S."/>
        </authorList>
    </citation>
    <scope>NUCLEOTIDE SEQUENCE [LARGE SCALE GENOMIC DNA]</scope>
    <source>
        <strain evidence="3">cv. WT478/WT964</strain>
        <tissue evidence="2">Leaves</tissue>
    </source>
</reference>
<protein>
    <submittedName>
        <fullName evidence="2">Uncharacterized protein</fullName>
    </submittedName>
</protein>
<accession>A0A7J6V3T6</accession>
<gene>
    <name evidence="2" type="ORF">FRX31_030694</name>
</gene>
<organism evidence="2 3">
    <name type="scientific">Thalictrum thalictroides</name>
    <name type="common">Rue-anemone</name>
    <name type="synonym">Anemone thalictroides</name>
    <dbReference type="NCBI Taxonomy" id="46969"/>
    <lineage>
        <taxon>Eukaryota</taxon>
        <taxon>Viridiplantae</taxon>
        <taxon>Streptophyta</taxon>
        <taxon>Embryophyta</taxon>
        <taxon>Tracheophyta</taxon>
        <taxon>Spermatophyta</taxon>
        <taxon>Magnoliopsida</taxon>
        <taxon>Ranunculales</taxon>
        <taxon>Ranunculaceae</taxon>
        <taxon>Thalictroideae</taxon>
        <taxon>Thalictrum</taxon>
    </lineage>
</organism>
<comment type="caution">
    <text evidence="2">The sequence shown here is derived from an EMBL/GenBank/DDBJ whole genome shotgun (WGS) entry which is preliminary data.</text>
</comment>
<dbReference type="Proteomes" id="UP000554482">
    <property type="component" value="Unassembled WGS sequence"/>
</dbReference>
<name>A0A7J6V3T6_THATH</name>
<keyword evidence="3" id="KW-1185">Reference proteome</keyword>
<feature type="region of interest" description="Disordered" evidence="1">
    <location>
        <begin position="59"/>
        <end position="83"/>
    </location>
</feature>
<dbReference type="AlphaFoldDB" id="A0A7J6V3T6"/>
<evidence type="ECO:0000313" key="3">
    <source>
        <dbReference type="Proteomes" id="UP000554482"/>
    </source>
</evidence>
<proteinExistence type="predicted"/>
<evidence type="ECO:0000313" key="2">
    <source>
        <dbReference type="EMBL" id="KAF5179719.1"/>
    </source>
</evidence>
<feature type="compositionally biased region" description="Basic and acidic residues" evidence="1">
    <location>
        <begin position="59"/>
        <end position="68"/>
    </location>
</feature>
<dbReference type="EMBL" id="JABWDY010038440">
    <property type="protein sequence ID" value="KAF5179719.1"/>
    <property type="molecule type" value="Genomic_DNA"/>
</dbReference>